<reference evidence="9" key="1">
    <citation type="journal article" date="2020" name="Stud. Mycol.">
        <title>101 Dothideomycetes genomes: a test case for predicting lifestyles and emergence of pathogens.</title>
        <authorList>
            <person name="Haridas S."/>
            <person name="Albert R."/>
            <person name="Binder M."/>
            <person name="Bloem J."/>
            <person name="Labutti K."/>
            <person name="Salamov A."/>
            <person name="Andreopoulos B."/>
            <person name="Baker S."/>
            <person name="Barry K."/>
            <person name="Bills G."/>
            <person name="Bluhm B."/>
            <person name="Cannon C."/>
            <person name="Castanera R."/>
            <person name="Culley D."/>
            <person name="Daum C."/>
            <person name="Ezra D."/>
            <person name="Gonzalez J."/>
            <person name="Henrissat B."/>
            <person name="Kuo A."/>
            <person name="Liang C."/>
            <person name="Lipzen A."/>
            <person name="Lutzoni F."/>
            <person name="Magnuson J."/>
            <person name="Mondo S."/>
            <person name="Nolan M."/>
            <person name="Ohm R."/>
            <person name="Pangilinan J."/>
            <person name="Park H.-J."/>
            <person name="Ramirez L."/>
            <person name="Alfaro M."/>
            <person name="Sun H."/>
            <person name="Tritt A."/>
            <person name="Yoshinaga Y."/>
            <person name="Zwiers L.-H."/>
            <person name="Turgeon B."/>
            <person name="Goodwin S."/>
            <person name="Spatafora J."/>
            <person name="Crous P."/>
            <person name="Grigoriev I."/>
        </authorList>
    </citation>
    <scope>NUCLEOTIDE SEQUENCE</scope>
    <source>
        <strain evidence="9">CBS 113389</strain>
    </source>
</reference>
<evidence type="ECO:0000259" key="8">
    <source>
        <dbReference type="PROSITE" id="PS50850"/>
    </source>
</evidence>
<feature type="transmembrane region" description="Helical" evidence="7">
    <location>
        <begin position="104"/>
        <end position="121"/>
    </location>
</feature>
<evidence type="ECO:0000313" key="10">
    <source>
        <dbReference type="Proteomes" id="UP000799767"/>
    </source>
</evidence>
<dbReference type="InterPro" id="IPR011701">
    <property type="entry name" value="MFS"/>
</dbReference>
<dbReference type="GO" id="GO:0016020">
    <property type="term" value="C:membrane"/>
    <property type="evidence" value="ECO:0007669"/>
    <property type="project" value="UniProtKB-SubCell"/>
</dbReference>
<evidence type="ECO:0000256" key="3">
    <source>
        <dbReference type="ARBA" id="ARBA00022448"/>
    </source>
</evidence>
<dbReference type="OrthoDB" id="3936150at2759"/>
<dbReference type="CDD" id="cd17316">
    <property type="entry name" value="MFS_SV2_like"/>
    <property type="match status" value="1"/>
</dbReference>
<evidence type="ECO:0000256" key="7">
    <source>
        <dbReference type="SAM" id="Phobius"/>
    </source>
</evidence>
<dbReference type="PANTHER" id="PTHR23511:SF4">
    <property type="entry name" value="MAJOR FACILITATOR SUPERFAMILY (MFS) PROFILE DOMAIN-CONTAINING PROTEIN"/>
    <property type="match status" value="1"/>
</dbReference>
<dbReference type="GO" id="GO:0022857">
    <property type="term" value="F:transmembrane transporter activity"/>
    <property type="evidence" value="ECO:0007669"/>
    <property type="project" value="InterPro"/>
</dbReference>
<feature type="transmembrane region" description="Helical" evidence="7">
    <location>
        <begin position="63"/>
        <end position="84"/>
    </location>
</feature>
<evidence type="ECO:0000256" key="1">
    <source>
        <dbReference type="ARBA" id="ARBA00004141"/>
    </source>
</evidence>
<dbReference type="EMBL" id="MU001636">
    <property type="protein sequence ID" value="KAF2482856.1"/>
    <property type="molecule type" value="Genomic_DNA"/>
</dbReference>
<keyword evidence="6 7" id="KW-0472">Membrane</keyword>
<dbReference type="Gene3D" id="1.20.1250.20">
    <property type="entry name" value="MFS general substrate transporter like domains"/>
    <property type="match status" value="1"/>
</dbReference>
<dbReference type="RefSeq" id="XP_033589426.1">
    <property type="nucleotide sequence ID" value="XM_033733875.1"/>
</dbReference>
<feature type="transmembrane region" description="Helical" evidence="7">
    <location>
        <begin position="128"/>
        <end position="147"/>
    </location>
</feature>
<dbReference type="InterPro" id="IPR036259">
    <property type="entry name" value="MFS_trans_sf"/>
</dbReference>
<dbReference type="Pfam" id="PF07690">
    <property type="entry name" value="MFS_1"/>
    <property type="match status" value="1"/>
</dbReference>
<organism evidence="9 10">
    <name type="scientific">Neohortaea acidophila</name>
    <dbReference type="NCBI Taxonomy" id="245834"/>
    <lineage>
        <taxon>Eukaryota</taxon>
        <taxon>Fungi</taxon>
        <taxon>Dikarya</taxon>
        <taxon>Ascomycota</taxon>
        <taxon>Pezizomycotina</taxon>
        <taxon>Dothideomycetes</taxon>
        <taxon>Dothideomycetidae</taxon>
        <taxon>Mycosphaerellales</taxon>
        <taxon>Teratosphaeriaceae</taxon>
        <taxon>Neohortaea</taxon>
    </lineage>
</organism>
<dbReference type="PANTHER" id="PTHR23511">
    <property type="entry name" value="SYNAPTIC VESICLE GLYCOPROTEIN 2"/>
    <property type="match status" value="1"/>
</dbReference>
<dbReference type="GeneID" id="54474877"/>
<comment type="subcellular location">
    <subcellularLocation>
        <location evidence="1">Membrane</location>
        <topology evidence="1">Multi-pass membrane protein</topology>
    </subcellularLocation>
</comment>
<dbReference type="PROSITE" id="PS50850">
    <property type="entry name" value="MFS"/>
    <property type="match status" value="1"/>
</dbReference>
<feature type="transmembrane region" description="Helical" evidence="7">
    <location>
        <begin position="373"/>
        <end position="391"/>
    </location>
</feature>
<dbReference type="AlphaFoldDB" id="A0A6A6PSV8"/>
<evidence type="ECO:0000313" key="9">
    <source>
        <dbReference type="EMBL" id="KAF2482856.1"/>
    </source>
</evidence>
<keyword evidence="3" id="KW-0813">Transport</keyword>
<dbReference type="FunFam" id="1.20.1250.20:FF:000171">
    <property type="entry name" value="MFS general substrate transporter"/>
    <property type="match status" value="1"/>
</dbReference>
<keyword evidence="4 7" id="KW-0812">Transmembrane</keyword>
<feature type="transmembrane region" description="Helical" evidence="7">
    <location>
        <begin position="324"/>
        <end position="353"/>
    </location>
</feature>
<feature type="transmembrane region" description="Helical" evidence="7">
    <location>
        <begin position="400"/>
        <end position="419"/>
    </location>
</feature>
<keyword evidence="5 7" id="KW-1133">Transmembrane helix</keyword>
<keyword evidence="10" id="KW-1185">Reference proteome</keyword>
<dbReference type="SUPFAM" id="SSF103473">
    <property type="entry name" value="MFS general substrate transporter"/>
    <property type="match status" value="1"/>
</dbReference>
<feature type="domain" description="Major facilitator superfamily (MFS) profile" evidence="8">
    <location>
        <begin position="60"/>
        <end position="511"/>
    </location>
</feature>
<accession>A0A6A6PSV8</accession>
<feature type="transmembrane region" description="Helical" evidence="7">
    <location>
        <begin position="182"/>
        <end position="209"/>
    </location>
</feature>
<evidence type="ECO:0000256" key="4">
    <source>
        <dbReference type="ARBA" id="ARBA00022692"/>
    </source>
</evidence>
<name>A0A6A6PSV8_9PEZI</name>
<evidence type="ECO:0000256" key="6">
    <source>
        <dbReference type="ARBA" id="ARBA00023136"/>
    </source>
</evidence>
<evidence type="ECO:0000256" key="2">
    <source>
        <dbReference type="ARBA" id="ARBA00008335"/>
    </source>
</evidence>
<keyword evidence="9" id="KW-0762">Sugar transport</keyword>
<feature type="transmembrane region" description="Helical" evidence="7">
    <location>
        <begin position="459"/>
        <end position="481"/>
    </location>
</feature>
<feature type="transmembrane region" description="Helical" evidence="7">
    <location>
        <begin position="487"/>
        <end position="508"/>
    </location>
</feature>
<evidence type="ECO:0000256" key="5">
    <source>
        <dbReference type="ARBA" id="ARBA00022989"/>
    </source>
</evidence>
<protein>
    <submittedName>
        <fullName evidence="9">Putative sugar transporter</fullName>
    </submittedName>
</protein>
<feature type="transmembrane region" description="Helical" evidence="7">
    <location>
        <begin position="425"/>
        <end position="447"/>
    </location>
</feature>
<dbReference type="Proteomes" id="UP000799767">
    <property type="component" value="Unassembled WGS sequence"/>
</dbReference>
<dbReference type="InterPro" id="IPR020846">
    <property type="entry name" value="MFS_dom"/>
</dbReference>
<feature type="transmembrane region" description="Helical" evidence="7">
    <location>
        <begin position="153"/>
        <end position="170"/>
    </location>
</feature>
<sequence>MADDKKTLPPTVATEQETTSLSDVDIGKDVFDTSDFDPVLAKKMALINDAIDQVGMTPWQWKLFFLNGFGYAVDSLLVVCQSIANPAVAQQYGMPSKDIQGIPLASQVGLLVGAGVWGFSADIIGRRLAFNSSLFICAIFVVIAGAMPNYISFSAMVAIYSAAAGGNYILDATNFLEFLPRTHAWLVTFMALWWAVGYTITGLLAWAYLSNFSCAPDATVAECTNADNMGWRYLHFTAGGLVLVMAVARLFIVKMQQTPRWLISQNRDEEAYTVVLSISEKYKRPLSLTLETLQSQGRVLHTEKSVWSALRLRKHFGGLFETKLLMYSTIMIILNWFVIGMVSPLYSVFLPYYLKSRGAAVGSDSNYVVWRNYAINQVSGLFGPMIAGVLVETRFVGRRGTLAIGALITMVLQFGYTQIRTPAQNLGVSCAITAASNIYYGCLYAYTPEILPSAHRATGYGLNVVLNRVGGIIGVLIGSYANVETTAPLFVCAGLFGLLVVFSLMLPFESRGKRSV</sequence>
<gene>
    <name evidence="9" type="ORF">BDY17DRAFT_299274</name>
</gene>
<proteinExistence type="inferred from homology"/>
<feature type="transmembrane region" description="Helical" evidence="7">
    <location>
        <begin position="233"/>
        <end position="252"/>
    </location>
</feature>
<comment type="similarity">
    <text evidence="2">Belongs to the major facilitator superfamily.</text>
</comment>